<evidence type="ECO:0000313" key="3">
    <source>
        <dbReference type="Proteomes" id="UP001146120"/>
    </source>
</evidence>
<feature type="compositionally biased region" description="Low complexity" evidence="1">
    <location>
        <begin position="139"/>
        <end position="150"/>
    </location>
</feature>
<protein>
    <submittedName>
        <fullName evidence="2">Uncharacterized protein</fullName>
    </submittedName>
</protein>
<accession>A0AAV2YP89</accession>
<feature type="compositionally biased region" description="Basic and acidic residues" evidence="1">
    <location>
        <begin position="102"/>
        <end position="111"/>
    </location>
</feature>
<organism evidence="2 3">
    <name type="scientific">Lagenidium giganteum</name>
    <dbReference type="NCBI Taxonomy" id="4803"/>
    <lineage>
        <taxon>Eukaryota</taxon>
        <taxon>Sar</taxon>
        <taxon>Stramenopiles</taxon>
        <taxon>Oomycota</taxon>
        <taxon>Peronosporomycetes</taxon>
        <taxon>Pythiales</taxon>
        <taxon>Pythiaceae</taxon>
    </lineage>
</organism>
<gene>
    <name evidence="2" type="ORF">N0F65_009302</name>
</gene>
<dbReference type="EMBL" id="DAKRPA010000182">
    <property type="protein sequence ID" value="DAZ96001.1"/>
    <property type="molecule type" value="Genomic_DNA"/>
</dbReference>
<comment type="caution">
    <text evidence="2">The sequence shown here is derived from an EMBL/GenBank/DDBJ whole genome shotgun (WGS) entry which is preliminary data.</text>
</comment>
<dbReference type="AlphaFoldDB" id="A0AAV2YP89"/>
<reference evidence="2" key="2">
    <citation type="journal article" date="2023" name="Microbiol Resour">
        <title>Decontamination and Annotation of the Draft Genome Sequence of the Oomycete Lagenidium giganteum ARSEF 373.</title>
        <authorList>
            <person name="Morgan W.R."/>
            <person name="Tartar A."/>
        </authorList>
    </citation>
    <scope>NUCLEOTIDE SEQUENCE</scope>
    <source>
        <strain evidence="2">ARSEF 373</strain>
    </source>
</reference>
<keyword evidence="3" id="KW-1185">Reference proteome</keyword>
<dbReference type="Proteomes" id="UP001146120">
    <property type="component" value="Unassembled WGS sequence"/>
</dbReference>
<reference evidence="2" key="1">
    <citation type="submission" date="2022-11" db="EMBL/GenBank/DDBJ databases">
        <authorList>
            <person name="Morgan W.R."/>
            <person name="Tartar A."/>
        </authorList>
    </citation>
    <scope>NUCLEOTIDE SEQUENCE</scope>
    <source>
        <strain evidence="2">ARSEF 373</strain>
    </source>
</reference>
<feature type="compositionally biased region" description="Polar residues" evidence="1">
    <location>
        <begin position="183"/>
        <end position="198"/>
    </location>
</feature>
<evidence type="ECO:0000256" key="1">
    <source>
        <dbReference type="SAM" id="MobiDB-lite"/>
    </source>
</evidence>
<feature type="region of interest" description="Disordered" evidence="1">
    <location>
        <begin position="61"/>
        <end position="204"/>
    </location>
</feature>
<evidence type="ECO:0000313" key="2">
    <source>
        <dbReference type="EMBL" id="DAZ96001.1"/>
    </source>
</evidence>
<proteinExistence type="predicted"/>
<sequence length="204" mass="22829">MSAMIPEVAPSSFFPTPHEVAGGIRWIREHPVMATAAAAAATAVSVITFLKKKSDEYDELCPVQQRHSHTSDSSSDLSHDDDDEQPPARERGLTWSDTYQPRGEEACLLERRPRKTQSQQNLAAFYPTKAPRLEREEVLSSTESEMSTTRRVSEAEPEYSARSCEIEPPNSQSLEADYVPGDDSTTSPQWGWYVSTTPPEEYYA</sequence>
<name>A0AAV2YP89_9STRA</name>